<proteinExistence type="predicted"/>
<reference evidence="2" key="1">
    <citation type="submission" date="2016-06" db="EMBL/GenBank/DDBJ databases">
        <title>Parallel loss of symbiosis genes in relatives of nitrogen-fixing non-legume Parasponia.</title>
        <authorList>
            <person name="Van Velzen R."/>
            <person name="Holmer R."/>
            <person name="Bu F."/>
            <person name="Rutten L."/>
            <person name="Van Zeijl A."/>
            <person name="Liu W."/>
            <person name="Santuari L."/>
            <person name="Cao Q."/>
            <person name="Sharma T."/>
            <person name="Shen D."/>
            <person name="Roswanjaya Y."/>
            <person name="Wardhani T."/>
            <person name="Kalhor M.S."/>
            <person name="Jansen J."/>
            <person name="Van den Hoogen J."/>
            <person name="Gungor B."/>
            <person name="Hartog M."/>
            <person name="Hontelez J."/>
            <person name="Verver J."/>
            <person name="Yang W.-C."/>
            <person name="Schijlen E."/>
            <person name="Repin R."/>
            <person name="Schilthuizen M."/>
            <person name="Schranz E."/>
            <person name="Heidstra R."/>
            <person name="Miyata K."/>
            <person name="Fedorova E."/>
            <person name="Kohlen W."/>
            <person name="Bisseling T."/>
            <person name="Smit S."/>
            <person name="Geurts R."/>
        </authorList>
    </citation>
    <scope>NUCLEOTIDE SEQUENCE [LARGE SCALE GENOMIC DNA]</scope>
    <source>
        <strain evidence="2">cv. RG33-2</strain>
    </source>
</reference>
<protein>
    <submittedName>
        <fullName evidence="1">Uncharacterized protein</fullName>
    </submittedName>
</protein>
<name>A0A2P5D2B2_TREOI</name>
<comment type="caution">
    <text evidence="1">The sequence shown here is derived from an EMBL/GenBank/DDBJ whole genome shotgun (WGS) entry which is preliminary data.</text>
</comment>
<evidence type="ECO:0000313" key="2">
    <source>
        <dbReference type="Proteomes" id="UP000237000"/>
    </source>
</evidence>
<dbReference type="Proteomes" id="UP000237000">
    <property type="component" value="Unassembled WGS sequence"/>
</dbReference>
<dbReference type="InParanoid" id="A0A2P5D2B2"/>
<dbReference type="AlphaFoldDB" id="A0A2P5D2B2"/>
<accession>A0A2P5D2B2</accession>
<evidence type="ECO:0000313" key="1">
    <source>
        <dbReference type="EMBL" id="PON67424.1"/>
    </source>
</evidence>
<sequence length="65" mass="7308">MAELPSRYVKRLLVVKTIDWFMPVKFMVTGNLENTQQNVSITEIVIMLELGSCILSSNKHSPAGK</sequence>
<gene>
    <name evidence="1" type="ORF">TorRG33x02_264650</name>
</gene>
<organism evidence="1 2">
    <name type="scientific">Trema orientale</name>
    <name type="common">Charcoal tree</name>
    <name type="synonym">Celtis orientalis</name>
    <dbReference type="NCBI Taxonomy" id="63057"/>
    <lineage>
        <taxon>Eukaryota</taxon>
        <taxon>Viridiplantae</taxon>
        <taxon>Streptophyta</taxon>
        <taxon>Embryophyta</taxon>
        <taxon>Tracheophyta</taxon>
        <taxon>Spermatophyta</taxon>
        <taxon>Magnoliopsida</taxon>
        <taxon>eudicotyledons</taxon>
        <taxon>Gunneridae</taxon>
        <taxon>Pentapetalae</taxon>
        <taxon>rosids</taxon>
        <taxon>fabids</taxon>
        <taxon>Rosales</taxon>
        <taxon>Cannabaceae</taxon>
        <taxon>Trema</taxon>
    </lineage>
</organism>
<dbReference type="EMBL" id="JXTC01000304">
    <property type="protein sequence ID" value="PON67424.1"/>
    <property type="molecule type" value="Genomic_DNA"/>
</dbReference>
<keyword evidence="2" id="KW-1185">Reference proteome</keyword>